<dbReference type="EMBL" id="CP089983">
    <property type="protein sequence ID" value="WXB08974.1"/>
    <property type="molecule type" value="Genomic_DNA"/>
</dbReference>
<feature type="compositionally biased region" description="Basic and acidic residues" evidence="1">
    <location>
        <begin position="31"/>
        <end position="40"/>
    </location>
</feature>
<feature type="region of interest" description="Disordered" evidence="1">
    <location>
        <begin position="31"/>
        <end position="82"/>
    </location>
</feature>
<evidence type="ECO:0000313" key="2">
    <source>
        <dbReference type="EMBL" id="WXB08974.1"/>
    </source>
</evidence>
<evidence type="ECO:0000256" key="1">
    <source>
        <dbReference type="SAM" id="MobiDB-lite"/>
    </source>
</evidence>
<proteinExistence type="predicted"/>
<keyword evidence="3" id="KW-1185">Reference proteome</keyword>
<reference evidence="2" key="1">
    <citation type="submission" date="2021-12" db="EMBL/GenBank/DDBJ databases">
        <title>Discovery of the Pendulisporaceae a myxobacterial family with distinct sporulation behavior and unique specialized metabolism.</title>
        <authorList>
            <person name="Garcia R."/>
            <person name="Popoff A."/>
            <person name="Bader C.D."/>
            <person name="Loehr J."/>
            <person name="Walesch S."/>
            <person name="Walt C."/>
            <person name="Boldt J."/>
            <person name="Bunk B."/>
            <person name="Haeckl F.J.F.P.J."/>
            <person name="Gunesch A.P."/>
            <person name="Birkelbach J."/>
            <person name="Nuebel U."/>
            <person name="Pietschmann T."/>
            <person name="Bach T."/>
            <person name="Mueller R."/>
        </authorList>
    </citation>
    <scope>NUCLEOTIDE SEQUENCE</scope>
    <source>
        <strain evidence="2">MSr11367</strain>
    </source>
</reference>
<organism evidence="2 3">
    <name type="scientific">Pendulispora rubella</name>
    <dbReference type="NCBI Taxonomy" id="2741070"/>
    <lineage>
        <taxon>Bacteria</taxon>
        <taxon>Pseudomonadati</taxon>
        <taxon>Myxococcota</taxon>
        <taxon>Myxococcia</taxon>
        <taxon>Myxococcales</taxon>
        <taxon>Sorangiineae</taxon>
        <taxon>Pendulisporaceae</taxon>
        <taxon>Pendulispora</taxon>
    </lineage>
</organism>
<dbReference type="Proteomes" id="UP001374803">
    <property type="component" value="Chromosome"/>
</dbReference>
<name>A0ABZ2LDK4_9BACT</name>
<sequence length="136" mass="15024">MSAKRAIYLSPIVVPSLVEQAFHSFVGEAVRGPHDRRPNDIQRFGNRRASVTSSEPRNDVKSQRRRGIRAPTTGSNQLSPHVPAHSRYLVHSRVLPFWGCGNSQTGSGPCVFSSILDSDRASRSVILDGLRAEFSR</sequence>
<accession>A0ABZ2LDK4</accession>
<gene>
    <name evidence="2" type="ORF">LVJ94_17275</name>
</gene>
<protein>
    <submittedName>
        <fullName evidence="2">Uncharacterized protein</fullName>
    </submittedName>
</protein>
<evidence type="ECO:0000313" key="3">
    <source>
        <dbReference type="Proteomes" id="UP001374803"/>
    </source>
</evidence>